<gene>
    <name evidence="2" type="primary">Vigan.11G206400</name>
    <name evidence="2" type="ORF">VIGAN_11206400</name>
</gene>
<protein>
    <recommendedName>
        <fullName evidence="4">Secreted protein</fullName>
    </recommendedName>
</protein>
<organism evidence="2 3">
    <name type="scientific">Vigna angularis var. angularis</name>
    <dbReference type="NCBI Taxonomy" id="157739"/>
    <lineage>
        <taxon>Eukaryota</taxon>
        <taxon>Viridiplantae</taxon>
        <taxon>Streptophyta</taxon>
        <taxon>Embryophyta</taxon>
        <taxon>Tracheophyta</taxon>
        <taxon>Spermatophyta</taxon>
        <taxon>Magnoliopsida</taxon>
        <taxon>eudicotyledons</taxon>
        <taxon>Gunneridae</taxon>
        <taxon>Pentapetalae</taxon>
        <taxon>rosids</taxon>
        <taxon>fabids</taxon>
        <taxon>Fabales</taxon>
        <taxon>Fabaceae</taxon>
        <taxon>Papilionoideae</taxon>
        <taxon>50 kb inversion clade</taxon>
        <taxon>NPAAA clade</taxon>
        <taxon>indigoferoid/millettioid clade</taxon>
        <taxon>Phaseoleae</taxon>
        <taxon>Vigna</taxon>
    </lineage>
</organism>
<reference evidence="2 3" key="1">
    <citation type="journal article" date="2015" name="Sci. Rep.">
        <title>The power of single molecule real-time sequencing technology in the de novo assembly of a eukaryotic genome.</title>
        <authorList>
            <person name="Sakai H."/>
            <person name="Naito K."/>
            <person name="Ogiso-Tanaka E."/>
            <person name="Takahashi Y."/>
            <person name="Iseki K."/>
            <person name="Muto C."/>
            <person name="Satou K."/>
            <person name="Teruya K."/>
            <person name="Shiroma A."/>
            <person name="Shimoji M."/>
            <person name="Hirano T."/>
            <person name="Itoh T."/>
            <person name="Kaga A."/>
            <person name="Tomooka N."/>
        </authorList>
    </citation>
    <scope>NUCLEOTIDE SEQUENCE [LARGE SCALE GENOMIC DNA]</scope>
    <source>
        <strain evidence="3">cv. Shumari</strain>
    </source>
</reference>
<keyword evidence="1" id="KW-0732">Signal</keyword>
<evidence type="ECO:0008006" key="4">
    <source>
        <dbReference type="Google" id="ProtNLM"/>
    </source>
</evidence>
<evidence type="ECO:0000313" key="2">
    <source>
        <dbReference type="EMBL" id="BAU02516.1"/>
    </source>
</evidence>
<evidence type="ECO:0000313" key="3">
    <source>
        <dbReference type="Proteomes" id="UP000291084"/>
    </source>
</evidence>
<keyword evidence="3" id="KW-1185">Reference proteome</keyword>
<evidence type="ECO:0000256" key="1">
    <source>
        <dbReference type="SAM" id="SignalP"/>
    </source>
</evidence>
<sequence length="122" mass="14208">MLFTVTLSASGSWLRLALFLSCKCWLGSITASETPSLAYTATRLCMFFWCVEIKIICQHTARPRNRELKILNRFLRSLLETQTLQGNKQIDIKGYSKPIMNENTQTEDKMTDIFRERACRRH</sequence>
<proteinExistence type="predicted"/>
<accession>A0A0S3TBX2</accession>
<feature type="chain" id="PRO_5006618997" description="Secreted protein" evidence="1">
    <location>
        <begin position="32"/>
        <end position="122"/>
    </location>
</feature>
<dbReference type="AlphaFoldDB" id="A0A0S3TBX2"/>
<dbReference type="Proteomes" id="UP000291084">
    <property type="component" value="Chromosome 11"/>
</dbReference>
<feature type="signal peptide" evidence="1">
    <location>
        <begin position="1"/>
        <end position="31"/>
    </location>
</feature>
<name>A0A0S3TBX2_PHAAN</name>
<dbReference type="EMBL" id="AP015044">
    <property type="protein sequence ID" value="BAU02516.1"/>
    <property type="molecule type" value="Genomic_DNA"/>
</dbReference>